<dbReference type="InterPro" id="IPR036065">
    <property type="entry name" value="BolA-like_sf"/>
</dbReference>
<sequence>MPTAEWMVEQVKEVYPNAEVEATDTTGGGDHWFVRIVDIGFEGVRLFKRQKPVIQHFKQHIQTNYVHALDLKCQTPEEAEKSSGDEPFSPHEAKRSKFVGLQVRRTNKEE</sequence>
<evidence type="ECO:0000313" key="2">
    <source>
        <dbReference type="EMBL" id="AIE92543.1"/>
    </source>
</evidence>
<name>A0A075FMR5_9EURY</name>
<dbReference type="EMBL" id="KF900369">
    <property type="protein sequence ID" value="AIE92543.1"/>
    <property type="molecule type" value="Genomic_DNA"/>
</dbReference>
<organism evidence="2">
    <name type="scientific">uncultured marine group II/III euryarchaeote AD1000_24_F05</name>
    <dbReference type="NCBI Taxonomy" id="1457742"/>
    <lineage>
        <taxon>Archaea</taxon>
        <taxon>Methanobacteriati</taxon>
        <taxon>Methanobacteriota</taxon>
        <taxon>environmental samples</taxon>
    </lineage>
</organism>
<dbReference type="SUPFAM" id="SSF82657">
    <property type="entry name" value="BolA-like"/>
    <property type="match status" value="1"/>
</dbReference>
<evidence type="ECO:0000256" key="1">
    <source>
        <dbReference type="SAM" id="MobiDB-lite"/>
    </source>
</evidence>
<dbReference type="PIRSF" id="PIRSF003113">
    <property type="entry name" value="BolA"/>
    <property type="match status" value="1"/>
</dbReference>
<proteinExistence type="predicted"/>
<feature type="region of interest" description="Disordered" evidence="1">
    <location>
        <begin position="75"/>
        <end position="110"/>
    </location>
</feature>
<reference evidence="2" key="1">
    <citation type="journal article" date="2014" name="Genome Biol. Evol.">
        <title>Pangenome evidence for extensive interdomain horizontal transfer affecting lineage core and shell genes in uncultured planktonic thaumarchaeota and euryarchaeota.</title>
        <authorList>
            <person name="Deschamps P."/>
            <person name="Zivanovic Y."/>
            <person name="Moreira D."/>
            <person name="Rodriguez-Valera F."/>
            <person name="Lopez-Garcia P."/>
        </authorList>
    </citation>
    <scope>NUCLEOTIDE SEQUENCE</scope>
</reference>
<dbReference type="Pfam" id="PF01722">
    <property type="entry name" value="BolA"/>
    <property type="match status" value="1"/>
</dbReference>
<accession>A0A075FMR5</accession>
<dbReference type="InterPro" id="IPR002634">
    <property type="entry name" value="BolA"/>
</dbReference>
<protein>
    <submittedName>
        <fullName evidence="2">Stress-induced morphogen family protein</fullName>
    </submittedName>
</protein>
<feature type="compositionally biased region" description="Basic and acidic residues" evidence="1">
    <location>
        <begin position="78"/>
        <end position="95"/>
    </location>
</feature>
<dbReference type="Gene3D" id="3.30.300.90">
    <property type="entry name" value="BolA-like"/>
    <property type="match status" value="1"/>
</dbReference>
<dbReference type="AlphaFoldDB" id="A0A075FMR5"/>